<keyword evidence="9 15" id="KW-0802">TPR repeat</keyword>
<organism evidence="17 18">
    <name type="scientific">Oleoguttula mirabilis</name>
    <dbReference type="NCBI Taxonomy" id="1507867"/>
    <lineage>
        <taxon>Eukaryota</taxon>
        <taxon>Fungi</taxon>
        <taxon>Dikarya</taxon>
        <taxon>Ascomycota</taxon>
        <taxon>Pezizomycotina</taxon>
        <taxon>Dothideomycetes</taxon>
        <taxon>Dothideomycetidae</taxon>
        <taxon>Mycosphaerellales</taxon>
        <taxon>Teratosphaeriaceae</taxon>
        <taxon>Oleoguttula</taxon>
    </lineage>
</organism>
<keyword evidence="11" id="KW-0653">Protein transport</keyword>
<dbReference type="PANTHER" id="PTHR10130:SF0">
    <property type="entry name" value="GH08708P"/>
    <property type="match status" value="1"/>
</dbReference>
<evidence type="ECO:0000256" key="16">
    <source>
        <dbReference type="SAM" id="MobiDB-lite"/>
    </source>
</evidence>
<evidence type="ECO:0000256" key="3">
    <source>
        <dbReference type="ARBA" id="ARBA00005348"/>
    </source>
</evidence>
<feature type="compositionally biased region" description="Polar residues" evidence="16">
    <location>
        <begin position="11"/>
        <end position="28"/>
    </location>
</feature>
<comment type="subcellular location">
    <subcellularLocation>
        <location evidence="2">Cytoplasm</location>
    </subcellularLocation>
    <subcellularLocation>
        <location evidence="1">Peroxisome</location>
    </subcellularLocation>
</comment>
<evidence type="ECO:0000313" key="17">
    <source>
        <dbReference type="EMBL" id="KAK4545610.1"/>
    </source>
</evidence>
<reference evidence="17 18" key="1">
    <citation type="submission" date="2021-11" db="EMBL/GenBank/DDBJ databases">
        <title>Black yeast isolated from Biological Soil Crust.</title>
        <authorList>
            <person name="Kurbessoian T."/>
        </authorList>
    </citation>
    <scope>NUCLEOTIDE SEQUENCE [LARGE SCALE GENOMIC DNA]</scope>
    <source>
        <strain evidence="17 18">CCFEE 5522</strain>
    </source>
</reference>
<comment type="similarity">
    <text evidence="3">Belongs to the peroxisomal targeting signal receptor family.</text>
</comment>
<sequence length="849" mass="94355">MSFLGGPECSTGANPLAQFQKQTSADTSLQRDRLTGRAPQYNGFRTQPGLPEDAAFQDFQHQGPQLGEALPNEAFHLEQLRREQEHIERTGGGGGGGHGWAGEFAQQPPQFNPGQGVQLVQPDRNGAFSPQDFAQFRQAQLSPIQRNDSPSFQQSAYQRPPMYGNSMGGGFGMQRPMMYQGQQQQMFSQQEQQDQYQGKGKGRIQELSDTDWEKQFEELSTEDKDAAVDMEALDREAERAVEAELNGLDRDMMADGELAGHFGDEYDQWKDFDGMSHDFDGLRTHDYTRGPQLGNYLFEENNLFNDVPNAFEEGQKIMREGGNLSLAALAFEAAIQRDADFVEAWVALGQAQAQNEKESPAIRALEQALKLDPNNLEALMGLSVSYTNEGYDSLAYRTLERWIGVKYPSLGVTPRGLDEAAAAEEEMGFTDRHLLHDKVTGLFLEAAQIHPEGADVDVDVQVGLGVLFYGSEDYDKAVDCFTAALDSAQHGALKREGEEHLLWNRLGATLANSGRSEEAIEAYNRALELRANFVRARYNLGVSCINLGALEAAAGHLLNALSMHRLLESEGRAKAAELLKDGRGNDVDDAVVEGLLQQNQSTNLYDTLRRVYTQMGRRDLAERVGPDMDLDGMRSEVGRRGEERGFEGQGGRLHEHWNLLDLGVELEEARSAREEAKLRSSALEDPRDDEVPVVLRPFAVEACAARFNRLGVPQALAEEEMSALFCGGEPGRVAAAWERERLRRASELALDLVDRREAEAEAAREGEALRAAPTLNWDEFDELDEDNEVREGMGVVWEAWQDNSEAREVAKAAEKRREGLAVLIALPLWDDALMGTMGEWLAFSAEIMW</sequence>
<feature type="region of interest" description="Disordered" evidence="16">
    <location>
        <begin position="1"/>
        <end position="51"/>
    </location>
</feature>
<dbReference type="InterPro" id="IPR024111">
    <property type="entry name" value="PEX5/PEX5L"/>
</dbReference>
<name>A0AAV9JJL3_9PEZI</name>
<evidence type="ECO:0000256" key="12">
    <source>
        <dbReference type="ARBA" id="ARBA00022966"/>
    </source>
</evidence>
<feature type="compositionally biased region" description="Gly residues" evidence="16">
    <location>
        <begin position="90"/>
        <end position="100"/>
    </location>
</feature>
<dbReference type="AlphaFoldDB" id="A0AAV9JJL3"/>
<dbReference type="PROSITE" id="PS50005">
    <property type="entry name" value="TPR"/>
    <property type="match status" value="3"/>
</dbReference>
<dbReference type="GO" id="GO:0005778">
    <property type="term" value="C:peroxisomal membrane"/>
    <property type="evidence" value="ECO:0007669"/>
    <property type="project" value="TreeGrafter"/>
</dbReference>
<dbReference type="InterPro" id="IPR019734">
    <property type="entry name" value="TPR_rpt"/>
</dbReference>
<feature type="repeat" description="TPR" evidence="15">
    <location>
        <begin position="458"/>
        <end position="491"/>
    </location>
</feature>
<dbReference type="PANTHER" id="PTHR10130">
    <property type="entry name" value="PEROXISOMAL TARGETING SIGNAL 1 RECEPTOR PEX5"/>
    <property type="match status" value="1"/>
</dbReference>
<dbReference type="SUPFAM" id="SSF48452">
    <property type="entry name" value="TPR-like"/>
    <property type="match status" value="1"/>
</dbReference>
<evidence type="ECO:0000256" key="9">
    <source>
        <dbReference type="ARBA" id="ARBA00022803"/>
    </source>
</evidence>
<evidence type="ECO:0000256" key="13">
    <source>
        <dbReference type="ARBA" id="ARBA00023140"/>
    </source>
</evidence>
<evidence type="ECO:0000256" key="14">
    <source>
        <dbReference type="ARBA" id="ARBA00032505"/>
    </source>
</evidence>
<keyword evidence="13" id="KW-0576">Peroxisome</keyword>
<dbReference type="GO" id="GO:0005829">
    <property type="term" value="C:cytosol"/>
    <property type="evidence" value="ECO:0007669"/>
    <property type="project" value="TreeGrafter"/>
</dbReference>
<dbReference type="InterPro" id="IPR011990">
    <property type="entry name" value="TPR-like_helical_dom_sf"/>
</dbReference>
<dbReference type="FunFam" id="1.25.40.10:FF:000218">
    <property type="entry name" value="Peroxisomal targeting signal receptor"/>
    <property type="match status" value="1"/>
</dbReference>
<evidence type="ECO:0000256" key="6">
    <source>
        <dbReference type="ARBA" id="ARBA00022490"/>
    </source>
</evidence>
<feature type="region of interest" description="Disordered" evidence="16">
    <location>
        <begin position="625"/>
        <end position="649"/>
    </location>
</feature>
<dbReference type="Pfam" id="PF13181">
    <property type="entry name" value="TPR_8"/>
    <property type="match status" value="1"/>
</dbReference>
<proteinExistence type="inferred from homology"/>
<dbReference type="EMBL" id="JAVFHQ010000018">
    <property type="protein sequence ID" value="KAK4545610.1"/>
    <property type="molecule type" value="Genomic_DNA"/>
</dbReference>
<evidence type="ECO:0000256" key="10">
    <source>
        <dbReference type="ARBA" id="ARBA00022843"/>
    </source>
</evidence>
<feature type="repeat" description="TPR" evidence="15">
    <location>
        <begin position="342"/>
        <end position="375"/>
    </location>
</feature>
<protein>
    <recommendedName>
        <fullName evidence="4">Peroxisomal targeting signal receptor</fullName>
    </recommendedName>
    <alternativeName>
        <fullName evidence="14">Peroxin-5</fullName>
    </alternativeName>
</protein>
<dbReference type="GO" id="GO:0005052">
    <property type="term" value="F:peroxisome matrix targeting signal-1 binding"/>
    <property type="evidence" value="ECO:0007669"/>
    <property type="project" value="TreeGrafter"/>
</dbReference>
<accession>A0AAV9JJL3</accession>
<evidence type="ECO:0000256" key="4">
    <source>
        <dbReference type="ARBA" id="ARBA00014710"/>
    </source>
</evidence>
<evidence type="ECO:0000313" key="18">
    <source>
        <dbReference type="Proteomes" id="UP001324427"/>
    </source>
</evidence>
<keyword evidence="5" id="KW-0813">Transport</keyword>
<dbReference type="Proteomes" id="UP001324427">
    <property type="component" value="Unassembled WGS sequence"/>
</dbReference>
<evidence type="ECO:0000256" key="1">
    <source>
        <dbReference type="ARBA" id="ARBA00004275"/>
    </source>
</evidence>
<dbReference type="SMART" id="SM00028">
    <property type="entry name" value="TPR"/>
    <property type="match status" value="4"/>
</dbReference>
<evidence type="ECO:0000256" key="2">
    <source>
        <dbReference type="ARBA" id="ARBA00004496"/>
    </source>
</evidence>
<dbReference type="Gene3D" id="1.25.40.10">
    <property type="entry name" value="Tetratricopeptide repeat domain"/>
    <property type="match status" value="1"/>
</dbReference>
<dbReference type="GO" id="GO:0016560">
    <property type="term" value="P:protein import into peroxisome matrix, docking"/>
    <property type="evidence" value="ECO:0007669"/>
    <property type="project" value="TreeGrafter"/>
</dbReference>
<keyword evidence="18" id="KW-1185">Reference proteome</keyword>
<evidence type="ECO:0000256" key="5">
    <source>
        <dbReference type="ARBA" id="ARBA00022448"/>
    </source>
</evidence>
<evidence type="ECO:0000256" key="7">
    <source>
        <dbReference type="ARBA" id="ARBA00022499"/>
    </source>
</evidence>
<feature type="region of interest" description="Disordered" evidence="16">
    <location>
        <begin position="88"/>
        <end position="120"/>
    </location>
</feature>
<feature type="repeat" description="TPR" evidence="15">
    <location>
        <begin position="500"/>
        <end position="533"/>
    </location>
</feature>
<keyword evidence="12" id="KW-0882">Thioester bond</keyword>
<evidence type="ECO:0000256" key="15">
    <source>
        <dbReference type="PROSITE-ProRule" id="PRU00339"/>
    </source>
</evidence>
<comment type="caution">
    <text evidence="17">The sequence shown here is derived from an EMBL/GenBank/DDBJ whole genome shotgun (WGS) entry which is preliminary data.</text>
</comment>
<keyword evidence="6" id="KW-0963">Cytoplasm</keyword>
<keyword evidence="7" id="KW-1017">Isopeptide bond</keyword>
<keyword evidence="8" id="KW-0677">Repeat</keyword>
<dbReference type="Pfam" id="PF13414">
    <property type="entry name" value="TPR_11"/>
    <property type="match status" value="1"/>
</dbReference>
<keyword evidence="10" id="KW-0832">Ubl conjugation</keyword>
<gene>
    <name evidence="17" type="ORF">LTR36_002562</name>
</gene>
<evidence type="ECO:0000256" key="8">
    <source>
        <dbReference type="ARBA" id="ARBA00022737"/>
    </source>
</evidence>
<evidence type="ECO:0000256" key="11">
    <source>
        <dbReference type="ARBA" id="ARBA00022927"/>
    </source>
</evidence>